<accession>A0A9P8SQ38</accession>
<gene>
    <name evidence="1" type="ORF">KXV57_001043</name>
</gene>
<proteinExistence type="predicted"/>
<comment type="caution">
    <text evidence="1">The sequence shown here is derived from an EMBL/GenBank/DDBJ whole genome shotgun (WGS) entry which is preliminary data.</text>
</comment>
<sequence>MPLQILDGEPPSPPAWGTLPLDIYLLSEWDTPNSSYLAKASQHPVPESPSDRRSRLIRQFLALGSVGRQPYQSQTETPPTPTNSQITEILRPARPESLRPYAEYTGSLDEGLYLRLCYDADKEEVHRFLWSQNLDVAFVGPDGIIFDDKELFGGGGINLARFLETFPERVTNAGSVAHAKHRETVLRDTLMRIREGGGNTEAEEEDGFPEEVKDPLLQYGEYHAACVVTHLFIEDEEALDGNGLLHVFFDDTGNVVRHWRTDDEGGDYDFDGTWKEGNWKEDFVSGRGELGVVYREGGVRGPPYEL</sequence>
<evidence type="ECO:0000313" key="2">
    <source>
        <dbReference type="Proteomes" id="UP000813423"/>
    </source>
</evidence>
<protein>
    <submittedName>
        <fullName evidence="1">Uncharacterized protein</fullName>
    </submittedName>
</protein>
<dbReference type="Proteomes" id="UP000813423">
    <property type="component" value="Unassembled WGS sequence"/>
</dbReference>
<dbReference type="EMBL" id="JAIBSC010000114">
    <property type="protein sequence ID" value="KAH1896890.1"/>
    <property type="molecule type" value="Genomic_DNA"/>
</dbReference>
<reference evidence="1" key="1">
    <citation type="submission" date="2021-08" db="EMBL/GenBank/DDBJ databases">
        <title>Global Aspergillus fumigatus from environmental and clinical sources.</title>
        <authorList>
            <person name="Barber A."/>
            <person name="Sae-Ong T."/>
        </authorList>
    </citation>
    <scope>NUCLEOTIDE SEQUENCE</scope>
    <source>
        <strain evidence="1">NRZ-2016-071</strain>
    </source>
</reference>
<dbReference type="AlphaFoldDB" id="A0A9P8SQ38"/>
<organism evidence="1 2">
    <name type="scientific">Aspergillus fumigatus</name>
    <name type="common">Neosartorya fumigata</name>
    <dbReference type="NCBI Taxonomy" id="746128"/>
    <lineage>
        <taxon>Eukaryota</taxon>
        <taxon>Fungi</taxon>
        <taxon>Dikarya</taxon>
        <taxon>Ascomycota</taxon>
        <taxon>Pezizomycotina</taxon>
        <taxon>Eurotiomycetes</taxon>
        <taxon>Eurotiomycetidae</taxon>
        <taxon>Eurotiales</taxon>
        <taxon>Aspergillaceae</taxon>
        <taxon>Aspergillus</taxon>
        <taxon>Aspergillus subgen. Fumigati</taxon>
    </lineage>
</organism>
<name>A0A9P8SQ38_ASPFM</name>
<evidence type="ECO:0000313" key="1">
    <source>
        <dbReference type="EMBL" id="KAH1896890.1"/>
    </source>
</evidence>